<evidence type="ECO:0000313" key="4">
    <source>
        <dbReference type="Proteomes" id="UP000663829"/>
    </source>
</evidence>
<evidence type="ECO:0000313" key="2">
    <source>
        <dbReference type="EMBL" id="CAF1062509.1"/>
    </source>
</evidence>
<evidence type="ECO:0000259" key="1">
    <source>
        <dbReference type="Pfam" id="PF10551"/>
    </source>
</evidence>
<dbReference type="EMBL" id="CAJOBC010004507">
    <property type="protein sequence ID" value="CAF3830674.1"/>
    <property type="molecule type" value="Genomic_DNA"/>
</dbReference>
<evidence type="ECO:0000313" key="3">
    <source>
        <dbReference type="EMBL" id="CAF3830674.1"/>
    </source>
</evidence>
<dbReference type="InterPro" id="IPR018289">
    <property type="entry name" value="MULE_transposase_dom"/>
</dbReference>
<keyword evidence="4" id="KW-1185">Reference proteome</keyword>
<name>A0A814LAQ0_9BILA</name>
<dbReference type="EMBL" id="CAJNOQ010004506">
    <property type="protein sequence ID" value="CAF1062509.1"/>
    <property type="molecule type" value="Genomic_DNA"/>
</dbReference>
<proteinExistence type="predicted"/>
<protein>
    <recommendedName>
        <fullName evidence="1">MULE transposase domain-containing protein</fullName>
    </recommendedName>
</protein>
<reference evidence="2" key="1">
    <citation type="submission" date="2021-02" db="EMBL/GenBank/DDBJ databases">
        <authorList>
            <person name="Nowell W R."/>
        </authorList>
    </citation>
    <scope>NUCLEOTIDE SEQUENCE</scope>
</reference>
<feature type="non-terminal residue" evidence="2">
    <location>
        <position position="1"/>
    </location>
</feature>
<dbReference type="Pfam" id="PF10551">
    <property type="entry name" value="MULE"/>
    <property type="match status" value="1"/>
</dbReference>
<feature type="domain" description="MULE transposase" evidence="1">
    <location>
        <begin position="62"/>
        <end position="156"/>
    </location>
</feature>
<sequence length="266" mass="30629">RRENGTAPTVPVFDAWKSTLYTIRNTILSPIPTSLSSIVIPQDIYSIWIRISNKTLSENHHWNADGTFRTSPALFSQAYYIHVWDEYSMKPTVYACCEDKSQNGYTCLLRSLVSYAAQKNIVLSPPSISIDFEKAAINDVFPQTLVKGCHFHYAQNVWEKVKKYGLVKLAKQENIRRQIANIISLPLVPKDQINHCMEVIIDELCNADSKFDKLTDYILNNYTEDARFSFDMRNHFDSTGERPRTNTDLEGYHKQLNARVRTNPDL</sequence>
<dbReference type="AlphaFoldDB" id="A0A814LAQ0"/>
<accession>A0A814LAQ0</accession>
<dbReference type="Proteomes" id="UP000663829">
    <property type="component" value="Unassembled WGS sequence"/>
</dbReference>
<dbReference type="OrthoDB" id="10029846at2759"/>
<gene>
    <name evidence="2" type="ORF">GPM918_LOCUS16853</name>
    <name evidence="3" type="ORF">SRO942_LOCUS16855</name>
</gene>
<dbReference type="Proteomes" id="UP000681722">
    <property type="component" value="Unassembled WGS sequence"/>
</dbReference>
<organism evidence="2 4">
    <name type="scientific">Didymodactylos carnosus</name>
    <dbReference type="NCBI Taxonomy" id="1234261"/>
    <lineage>
        <taxon>Eukaryota</taxon>
        <taxon>Metazoa</taxon>
        <taxon>Spiralia</taxon>
        <taxon>Gnathifera</taxon>
        <taxon>Rotifera</taxon>
        <taxon>Eurotatoria</taxon>
        <taxon>Bdelloidea</taxon>
        <taxon>Philodinida</taxon>
        <taxon>Philodinidae</taxon>
        <taxon>Didymodactylos</taxon>
    </lineage>
</organism>
<comment type="caution">
    <text evidence="2">The sequence shown here is derived from an EMBL/GenBank/DDBJ whole genome shotgun (WGS) entry which is preliminary data.</text>
</comment>